<gene>
    <name evidence="1" type="ORF">FHR24_001718</name>
</gene>
<dbReference type="EMBL" id="JAASQL010000001">
    <property type="protein sequence ID" value="NIJ45279.1"/>
    <property type="molecule type" value="Genomic_DNA"/>
</dbReference>
<comment type="caution">
    <text evidence="1">The sequence shown here is derived from an EMBL/GenBank/DDBJ whole genome shotgun (WGS) entry which is preliminary data.</text>
</comment>
<accession>A0ABX0UA84</accession>
<keyword evidence="2" id="KW-1185">Reference proteome</keyword>
<proteinExistence type="predicted"/>
<reference evidence="1 2" key="1">
    <citation type="submission" date="2020-03" db="EMBL/GenBank/DDBJ databases">
        <title>Genomic Encyclopedia of Type Strains, Phase IV (KMG-IV): sequencing the most valuable type-strain genomes for metagenomic binning, comparative biology and taxonomic classification.</title>
        <authorList>
            <person name="Goeker M."/>
        </authorList>
    </citation>
    <scope>NUCLEOTIDE SEQUENCE [LARGE SCALE GENOMIC DNA]</scope>
    <source>
        <strain evidence="1 2">DSM 101599</strain>
    </source>
</reference>
<evidence type="ECO:0000313" key="1">
    <source>
        <dbReference type="EMBL" id="NIJ45279.1"/>
    </source>
</evidence>
<organism evidence="1 2">
    <name type="scientific">Wenyingzhuangia heitensis</name>
    <dbReference type="NCBI Taxonomy" id="1487859"/>
    <lineage>
        <taxon>Bacteria</taxon>
        <taxon>Pseudomonadati</taxon>
        <taxon>Bacteroidota</taxon>
        <taxon>Flavobacteriia</taxon>
        <taxon>Flavobacteriales</taxon>
        <taxon>Flavobacteriaceae</taxon>
        <taxon>Wenyingzhuangia</taxon>
    </lineage>
</organism>
<dbReference type="PROSITE" id="PS51257">
    <property type="entry name" value="PROKAR_LIPOPROTEIN"/>
    <property type="match status" value="1"/>
</dbReference>
<evidence type="ECO:0000313" key="2">
    <source>
        <dbReference type="Proteomes" id="UP000745859"/>
    </source>
</evidence>
<protein>
    <recommendedName>
        <fullName evidence="3">NlpE N-terminal domain-containing protein</fullName>
    </recommendedName>
</protein>
<dbReference type="Proteomes" id="UP000745859">
    <property type="component" value="Unassembled WGS sequence"/>
</dbReference>
<name>A0ABX0UA84_9FLAO</name>
<sequence>MKKLVLGILFMTIMSCQNDNDEISIDLSSFEKGRSVDFKNFSPKSEITYWEYSEECSKDTLGNFDNKIFYSRGKICITEYCKSQYQKSHFTHPFVDFLGGKCDNCCNEYLKYQINDSLISISTREYTTQNRLDFIGEINTLDEAIWMINHSGYTLTDNNIQGYMKVNKNDFEFIAKITTEYCEPTIIEKHHILINELGEIIILEKEKISEDNSPCPLN</sequence>
<evidence type="ECO:0008006" key="3">
    <source>
        <dbReference type="Google" id="ProtNLM"/>
    </source>
</evidence>